<sequence>MQFATLALAALAGVASAQNGGTKMIVVTVGANKTLTYSPDKITAAVGDMVQFQFPFGNHTVTQAAFDEPCKPISLFSNVTGFHSGFQPAAASASEGKVPTFSIQINDTKPIWIYCAQAKHCESGMVMVINENTAANSSRSLENFKSAAAKATTVVPGSADSGSGSGSSSGSGSDSGSGSGTAGSGGSGNNTSPNAGMALSAPGAVGLLAAGAALLML</sequence>
<dbReference type="EMBL" id="JAZHXJ010000015">
    <property type="protein sequence ID" value="KAL1882327.1"/>
    <property type="molecule type" value="Genomic_DNA"/>
</dbReference>
<evidence type="ECO:0000313" key="4">
    <source>
        <dbReference type="Proteomes" id="UP001586593"/>
    </source>
</evidence>
<gene>
    <name evidence="3" type="ORF">VTK73DRAFT_1886</name>
</gene>
<dbReference type="InterPro" id="IPR008972">
    <property type="entry name" value="Cupredoxin"/>
</dbReference>
<comment type="caution">
    <text evidence="3">The sequence shown here is derived from an EMBL/GenBank/DDBJ whole genome shotgun (WGS) entry which is preliminary data.</text>
</comment>
<dbReference type="InterPro" id="IPR052953">
    <property type="entry name" value="Ser-rich/MCO-related"/>
</dbReference>
<dbReference type="Gene3D" id="2.60.40.420">
    <property type="entry name" value="Cupredoxins - blue copper proteins"/>
    <property type="match status" value="1"/>
</dbReference>
<keyword evidence="4" id="KW-1185">Reference proteome</keyword>
<feature type="compositionally biased region" description="Gly residues" evidence="1">
    <location>
        <begin position="163"/>
        <end position="188"/>
    </location>
</feature>
<dbReference type="SUPFAM" id="SSF49503">
    <property type="entry name" value="Cupredoxins"/>
    <property type="match status" value="1"/>
</dbReference>
<evidence type="ECO:0000256" key="2">
    <source>
        <dbReference type="SAM" id="SignalP"/>
    </source>
</evidence>
<dbReference type="PANTHER" id="PTHR34883:SF17">
    <property type="entry name" value="CUPREDOXIN"/>
    <property type="match status" value="1"/>
</dbReference>
<feature type="signal peptide" evidence="2">
    <location>
        <begin position="1"/>
        <end position="17"/>
    </location>
</feature>
<keyword evidence="2" id="KW-0732">Signal</keyword>
<evidence type="ECO:0008006" key="5">
    <source>
        <dbReference type="Google" id="ProtNLM"/>
    </source>
</evidence>
<evidence type="ECO:0000313" key="3">
    <source>
        <dbReference type="EMBL" id="KAL1882327.1"/>
    </source>
</evidence>
<accession>A0ABR3Y3C4</accession>
<dbReference type="Proteomes" id="UP001586593">
    <property type="component" value="Unassembled WGS sequence"/>
</dbReference>
<feature type="chain" id="PRO_5045202050" description="Extracellular serine-rich protein" evidence="2">
    <location>
        <begin position="18"/>
        <end position="217"/>
    </location>
</feature>
<dbReference type="PANTHER" id="PTHR34883">
    <property type="entry name" value="SERINE-RICH PROTEIN, PUTATIVE-RELATED-RELATED"/>
    <property type="match status" value="1"/>
</dbReference>
<dbReference type="CDD" id="cd00920">
    <property type="entry name" value="Cupredoxin"/>
    <property type="match status" value="1"/>
</dbReference>
<proteinExistence type="predicted"/>
<feature type="region of interest" description="Disordered" evidence="1">
    <location>
        <begin position="155"/>
        <end position="194"/>
    </location>
</feature>
<name>A0ABR3Y3C4_9PEZI</name>
<evidence type="ECO:0000256" key="1">
    <source>
        <dbReference type="SAM" id="MobiDB-lite"/>
    </source>
</evidence>
<protein>
    <recommendedName>
        <fullName evidence="5">Extracellular serine-rich protein</fullName>
    </recommendedName>
</protein>
<organism evidence="3 4">
    <name type="scientific">Phialemonium thermophilum</name>
    <dbReference type="NCBI Taxonomy" id="223376"/>
    <lineage>
        <taxon>Eukaryota</taxon>
        <taxon>Fungi</taxon>
        <taxon>Dikarya</taxon>
        <taxon>Ascomycota</taxon>
        <taxon>Pezizomycotina</taxon>
        <taxon>Sordariomycetes</taxon>
        <taxon>Sordariomycetidae</taxon>
        <taxon>Cephalothecales</taxon>
        <taxon>Cephalothecaceae</taxon>
        <taxon>Phialemonium</taxon>
    </lineage>
</organism>
<reference evidence="3 4" key="1">
    <citation type="journal article" date="2024" name="Commun. Biol.">
        <title>Comparative genomic analysis of thermophilic fungi reveals convergent evolutionary adaptations and gene losses.</title>
        <authorList>
            <person name="Steindorff A.S."/>
            <person name="Aguilar-Pontes M.V."/>
            <person name="Robinson A.J."/>
            <person name="Andreopoulos B."/>
            <person name="LaButti K."/>
            <person name="Kuo A."/>
            <person name="Mondo S."/>
            <person name="Riley R."/>
            <person name="Otillar R."/>
            <person name="Haridas S."/>
            <person name="Lipzen A."/>
            <person name="Grimwood J."/>
            <person name="Schmutz J."/>
            <person name="Clum A."/>
            <person name="Reid I.D."/>
            <person name="Moisan M.C."/>
            <person name="Butler G."/>
            <person name="Nguyen T.T.M."/>
            <person name="Dewar K."/>
            <person name="Conant G."/>
            <person name="Drula E."/>
            <person name="Henrissat B."/>
            <person name="Hansel C."/>
            <person name="Singer S."/>
            <person name="Hutchinson M.I."/>
            <person name="de Vries R.P."/>
            <person name="Natvig D.O."/>
            <person name="Powell A.J."/>
            <person name="Tsang A."/>
            <person name="Grigoriev I.V."/>
        </authorList>
    </citation>
    <scope>NUCLEOTIDE SEQUENCE [LARGE SCALE GENOMIC DNA]</scope>
    <source>
        <strain evidence="3 4">ATCC 24622</strain>
    </source>
</reference>